<dbReference type="EMBL" id="KZ820149">
    <property type="protein sequence ID" value="PWN48736.1"/>
    <property type="molecule type" value="Genomic_DNA"/>
</dbReference>
<organism evidence="1 2">
    <name type="scientific">Violaceomyces palustris</name>
    <dbReference type="NCBI Taxonomy" id="1673888"/>
    <lineage>
        <taxon>Eukaryota</taxon>
        <taxon>Fungi</taxon>
        <taxon>Dikarya</taxon>
        <taxon>Basidiomycota</taxon>
        <taxon>Ustilaginomycotina</taxon>
        <taxon>Ustilaginomycetes</taxon>
        <taxon>Violaceomycetales</taxon>
        <taxon>Violaceomycetaceae</taxon>
        <taxon>Violaceomyces</taxon>
    </lineage>
</organism>
<name>A0ACD0NSE1_9BASI</name>
<protein>
    <submittedName>
        <fullName evidence="1">Uncharacterized protein</fullName>
    </submittedName>
</protein>
<reference evidence="1 2" key="1">
    <citation type="journal article" date="2018" name="Mol. Biol. Evol.">
        <title>Broad Genomic Sampling Reveals a Smut Pathogenic Ancestry of the Fungal Clade Ustilaginomycotina.</title>
        <authorList>
            <person name="Kijpornyongpan T."/>
            <person name="Mondo S.J."/>
            <person name="Barry K."/>
            <person name="Sandor L."/>
            <person name="Lee J."/>
            <person name="Lipzen A."/>
            <person name="Pangilinan J."/>
            <person name="LaButti K."/>
            <person name="Hainaut M."/>
            <person name="Henrissat B."/>
            <person name="Grigoriev I.V."/>
            <person name="Spatafora J.W."/>
            <person name="Aime M.C."/>
        </authorList>
    </citation>
    <scope>NUCLEOTIDE SEQUENCE [LARGE SCALE GENOMIC DNA]</scope>
    <source>
        <strain evidence="1 2">SA 807</strain>
    </source>
</reference>
<accession>A0ACD0NSE1</accession>
<evidence type="ECO:0000313" key="2">
    <source>
        <dbReference type="Proteomes" id="UP000245626"/>
    </source>
</evidence>
<dbReference type="Proteomes" id="UP000245626">
    <property type="component" value="Unassembled WGS sequence"/>
</dbReference>
<evidence type="ECO:0000313" key="1">
    <source>
        <dbReference type="EMBL" id="PWN48736.1"/>
    </source>
</evidence>
<proteinExistence type="predicted"/>
<keyword evidence="2" id="KW-1185">Reference proteome</keyword>
<gene>
    <name evidence="1" type="ORF">IE53DRAFT_370348</name>
</gene>
<sequence length="232" mass="26015">MNRNLRLSLPLLLVLSLTTSNRFVESGYVPPDFLDLQARNDDNLSGGSCPTSNPTINFTIDWTSCGGDAEGLDSEEILSHWMPEAKFKGQDDCENTLTMRSTTPGIIHGSYSSSESSSVDIRFVRRSCPNLRSRTITIDSRRRSVYQPTCSDDDFTDLMIWPTSVSKKDAGGERERQLEQDEFDCVPHRGPKSRAQPSFLLDFSSMQDSVQFVFTYDCEAIRSKCDNQVPAS</sequence>